<dbReference type="EMBL" id="JAYGIE010000089">
    <property type="protein sequence ID" value="MEA5479419.1"/>
    <property type="molecule type" value="Genomic_DNA"/>
</dbReference>
<evidence type="ECO:0000259" key="1">
    <source>
        <dbReference type="Pfam" id="PF13173"/>
    </source>
</evidence>
<keyword evidence="4" id="KW-1185">Reference proteome</keyword>
<dbReference type="Pfam" id="PF13173">
    <property type="entry name" value="AAA_14"/>
    <property type="match status" value="1"/>
</dbReference>
<dbReference type="Pfam" id="PF13635">
    <property type="entry name" value="DUF4143"/>
    <property type="match status" value="1"/>
</dbReference>
<comment type="caution">
    <text evidence="3">The sequence shown here is derived from an EMBL/GenBank/DDBJ whole genome shotgun (WGS) entry which is preliminary data.</text>
</comment>
<evidence type="ECO:0000313" key="3">
    <source>
        <dbReference type="EMBL" id="MEA5479419.1"/>
    </source>
</evidence>
<reference evidence="3 4" key="1">
    <citation type="submission" date="2023-12" db="EMBL/GenBank/DDBJ databases">
        <title>Baltic Sea Cyanobacteria.</title>
        <authorList>
            <person name="Delbaje E."/>
            <person name="Fewer D.P."/>
            <person name="Shishido T.K."/>
        </authorList>
    </citation>
    <scope>NUCLEOTIDE SEQUENCE [LARGE SCALE GENOMIC DNA]</scope>
    <source>
        <strain evidence="3 4">UHCC 0370</strain>
    </source>
</reference>
<dbReference type="Gene3D" id="3.40.50.300">
    <property type="entry name" value="P-loop containing nucleotide triphosphate hydrolases"/>
    <property type="match status" value="1"/>
</dbReference>
<feature type="domain" description="DUF4143" evidence="2">
    <location>
        <begin position="259"/>
        <end position="411"/>
    </location>
</feature>
<feature type="domain" description="AAA" evidence="1">
    <location>
        <begin position="52"/>
        <end position="185"/>
    </location>
</feature>
<dbReference type="RefSeq" id="WP_323262652.1">
    <property type="nucleotide sequence ID" value="NZ_JAYGIE010000089.1"/>
</dbReference>
<evidence type="ECO:0000313" key="4">
    <source>
        <dbReference type="Proteomes" id="UP001301388"/>
    </source>
</evidence>
<dbReference type="InterPro" id="IPR041682">
    <property type="entry name" value="AAA_14"/>
</dbReference>
<dbReference type="InterPro" id="IPR025420">
    <property type="entry name" value="DUF4143"/>
</dbReference>
<dbReference type="GO" id="GO:0005524">
    <property type="term" value="F:ATP binding"/>
    <property type="evidence" value="ECO:0007669"/>
    <property type="project" value="UniProtKB-KW"/>
</dbReference>
<dbReference type="PANTHER" id="PTHR33295">
    <property type="entry name" value="ATPASE"/>
    <property type="match status" value="1"/>
</dbReference>
<sequence>MLEISEVDILSRLQFDNPWWEQGIEGKITYENTPRRKYFETFYENILDINVRRAIVLMGPRRVGKTVMVYHTIRALLDSGVEAKNILYISLETPIYTGLHLERILNYFQKLFEHKRNTKLFVFFDEIQYLRDWEVHLKSLVDSYADYRFIATGSAAAALRLKSNESGAGRFSDYVLPPLTFAEYLMFIGREPELIKVTTIKDFDLEKNEYSVTDIKALNEEFINYLNFGGYPEAVFSETIRRNPNQYIKSDIIDKVLLRDLPSLYGINDIQELNRLFTTLAYNSGNEVSLDGLSKSSGVAKNTIKRYLEYLEAAFLIRRVERIDNNAKRFKRAMCFKVYLTNPSMRAALFGQIDANSEAMGAMTETAIFSQWQHSKVVELFYARWKSGEVDIVHLDNVNQLPSWIVEVKWSDRPYRTLAELDNCVEFVNKHPNISQPILVTSQTISDRGIQYKGVGFEFCPSSLYAYILGANILSDF</sequence>
<proteinExistence type="predicted"/>
<dbReference type="SUPFAM" id="SSF52540">
    <property type="entry name" value="P-loop containing nucleoside triphosphate hydrolases"/>
    <property type="match status" value="1"/>
</dbReference>
<evidence type="ECO:0000259" key="2">
    <source>
        <dbReference type="Pfam" id="PF13635"/>
    </source>
</evidence>
<dbReference type="InterPro" id="IPR027417">
    <property type="entry name" value="P-loop_NTPase"/>
</dbReference>
<name>A0ABU5TMM3_9CYAN</name>
<accession>A0ABU5TMM3</accession>
<gene>
    <name evidence="3" type="ORF">VB774_17495</name>
</gene>
<dbReference type="Proteomes" id="UP001301388">
    <property type="component" value="Unassembled WGS sequence"/>
</dbReference>
<organism evidence="3 4">
    <name type="scientific">Pseudanabaena galeata UHCC 0370</name>
    <dbReference type="NCBI Taxonomy" id="3110310"/>
    <lineage>
        <taxon>Bacteria</taxon>
        <taxon>Bacillati</taxon>
        <taxon>Cyanobacteriota</taxon>
        <taxon>Cyanophyceae</taxon>
        <taxon>Pseudanabaenales</taxon>
        <taxon>Pseudanabaenaceae</taxon>
        <taxon>Pseudanabaena</taxon>
    </lineage>
</organism>
<protein>
    <submittedName>
        <fullName evidence="3">ATP-binding protein</fullName>
    </submittedName>
</protein>
<keyword evidence="3" id="KW-0067">ATP-binding</keyword>
<dbReference type="PANTHER" id="PTHR33295:SF18">
    <property type="entry name" value="AAA+ ATPASE DOMAIN-CONTAINING PROTEIN"/>
    <property type="match status" value="1"/>
</dbReference>
<keyword evidence="3" id="KW-0547">Nucleotide-binding</keyword>